<dbReference type="EMBL" id="PSKQ01000023">
    <property type="protein sequence ID" value="MBE8722344.1"/>
    <property type="molecule type" value="Genomic_DNA"/>
</dbReference>
<comment type="caution">
    <text evidence="2">The sequence shown here is derived from an EMBL/GenBank/DDBJ whole genome shotgun (WGS) entry which is preliminary data.</text>
</comment>
<feature type="transmembrane region" description="Helical" evidence="1">
    <location>
        <begin position="391"/>
        <end position="409"/>
    </location>
</feature>
<dbReference type="PANTHER" id="PTHR32063">
    <property type="match status" value="1"/>
</dbReference>
<feature type="transmembrane region" description="Helical" evidence="1">
    <location>
        <begin position="921"/>
        <end position="941"/>
    </location>
</feature>
<evidence type="ECO:0000313" key="2">
    <source>
        <dbReference type="EMBL" id="MBE8722344.1"/>
    </source>
</evidence>
<dbReference type="RefSeq" id="WP_196940256.1">
    <property type="nucleotide sequence ID" value="NZ_MU158690.1"/>
</dbReference>
<feature type="transmembrane region" description="Helical" evidence="1">
    <location>
        <begin position="363"/>
        <end position="385"/>
    </location>
</feature>
<accession>A0ABR9TB99</accession>
<dbReference type="Gene3D" id="3.30.70.1430">
    <property type="entry name" value="Multidrug efflux transporter AcrB pore domain"/>
    <property type="match status" value="2"/>
</dbReference>
<keyword evidence="1" id="KW-0812">Transmembrane</keyword>
<organism evidence="2 3">
    <name type="scientific">Sphingobacterium pedocola</name>
    <dbReference type="NCBI Taxonomy" id="2082722"/>
    <lineage>
        <taxon>Bacteria</taxon>
        <taxon>Pseudomonadati</taxon>
        <taxon>Bacteroidota</taxon>
        <taxon>Sphingobacteriia</taxon>
        <taxon>Sphingobacteriales</taxon>
        <taxon>Sphingobacteriaceae</taxon>
        <taxon>Sphingobacterium</taxon>
    </lineage>
</organism>
<keyword evidence="1" id="KW-0472">Membrane</keyword>
<feature type="transmembrane region" description="Helical" evidence="1">
    <location>
        <begin position="421"/>
        <end position="443"/>
    </location>
</feature>
<dbReference type="Gene3D" id="3.30.70.1440">
    <property type="entry name" value="Multidrug efflux transporter AcrB pore domain"/>
    <property type="match status" value="1"/>
</dbReference>
<feature type="transmembrane region" description="Helical" evidence="1">
    <location>
        <begin position="1019"/>
        <end position="1046"/>
    </location>
</feature>
<gene>
    <name evidence="2" type="ORF">C4F40_16585</name>
</gene>
<feature type="transmembrane region" description="Helical" evidence="1">
    <location>
        <begin position="523"/>
        <end position="540"/>
    </location>
</feature>
<protein>
    <submittedName>
        <fullName evidence="2">Multidrug efflux pump protein</fullName>
    </submittedName>
</protein>
<dbReference type="Gene3D" id="3.30.70.1320">
    <property type="entry name" value="Multidrug efflux transporter AcrB pore domain like"/>
    <property type="match status" value="1"/>
</dbReference>
<dbReference type="InterPro" id="IPR027463">
    <property type="entry name" value="AcrB_DN_DC_subdom"/>
</dbReference>
<keyword evidence="1" id="KW-1133">Transmembrane helix</keyword>
<dbReference type="SUPFAM" id="SSF82714">
    <property type="entry name" value="Multidrug efflux transporter AcrB TolC docking domain, DN and DC subdomains"/>
    <property type="match status" value="1"/>
</dbReference>
<reference evidence="2 3" key="1">
    <citation type="submission" date="2018-02" db="EMBL/GenBank/DDBJ databases">
        <title>Sphingobacterium KA21.</title>
        <authorList>
            <person name="Vasarhelyi B.M."/>
            <person name="Deshmukh S."/>
            <person name="Balint B."/>
            <person name="Kukolya J."/>
        </authorList>
    </citation>
    <scope>NUCLEOTIDE SEQUENCE [LARGE SCALE GENOMIC DNA]</scope>
    <source>
        <strain evidence="2 3">Ka21</strain>
    </source>
</reference>
<feature type="transmembrane region" description="Helical" evidence="1">
    <location>
        <begin position="994"/>
        <end position="1013"/>
    </location>
</feature>
<name>A0ABR9TB99_9SPHI</name>
<sequence length="1055" mass="119681">MGTSKKISSFSVILSFLCLSLVGVALIPLLTVKLSPSQTLPGLSVNFSMAGSSPRTVEMEATSKLEAMLNRLEGVKKISSKSGNGWGRIQIEFNKHKNMDIARFEASSVIRQTWPLLPENMAYPSISQSRVDNNANRPFLTYTINAPATPYEIQHFAEQNLKPQLALFGGISRVDVRGAMPMIWQLEYDADLLSAHGITVKDIQQAISEALRHEFLDMALINSSVRDQEWIRLTLHPALQSDAAALNSIGVKQIDGTIIPLEKVIKINRIEEQAQSYFRINGLNSIYLSITADEQSNQLGLADKIRKHLKAVKTTLPQGYEIHLNYDATEFIQQELHKIYFRTGLTLAILLLFVLLTYRKFKYVLLITVSLFCNLATAIIVYYLLRLEIQLYSLAGITISLTLIIDNTIVMAEHIVRKRNLNAFMSILAATLTTIGTLSVVFLMEERIRLNLQDFAIVISVNLFISLLTALFLVPALLEKLEIGKNSQKKRVTRIGRMQRYASVYFYRYYAVLCRLLYRWRKMAILSIILAFGLPVFLLPEKIEGDSKWAALYNQSLGSDRYKESISPHINAVLGGTLRLFVQKVKHGSYFKDREETSLSVNASLPSNSTIAEMNGIVQQMEQYISQFSEVKQFQTDIQNARQASISIQFVKEYANGSFPHLLKSKLISKSLELGGGSWGVYGLGDGFSNDVREGSGSYRLEMFGYNYDELLDWAEQLKRKLLEHRRINDVTINAEFSWFKDDYEEFAFVMKRDRLAEEHIQPYQLYGQLSTVLGRRINGGNMITSDGAERMYLQSKQSNEYHAWDMLHMPIHANGKVYKLSELAQIDKAKAPKEVGKVNQQYRLCMQYEYIGAHEQGKKVQENYIEEFKESLPIGYTIKNANPRYGGEKKDKTNYILLLYVFVIIYVICCILFNSFKKPLYILFVIPISFIGIFLAFYLFDIDFDQGGYASFILLSALTINANIYIVEEYHRLRSNLNVTPLRAYIKACQVKIRPILLTVLSTILGFIPFLIGDGREAFWFPLAVGTIGGLIVSTLATFLFLPLFMGAGKVRSG</sequence>
<feature type="transmembrane region" description="Helical" evidence="1">
    <location>
        <begin position="339"/>
        <end position="356"/>
    </location>
</feature>
<dbReference type="InterPro" id="IPR001036">
    <property type="entry name" value="Acrflvin-R"/>
</dbReference>
<evidence type="ECO:0000256" key="1">
    <source>
        <dbReference type="SAM" id="Phobius"/>
    </source>
</evidence>
<dbReference type="SUPFAM" id="SSF82866">
    <property type="entry name" value="Multidrug efflux transporter AcrB transmembrane domain"/>
    <property type="match status" value="2"/>
</dbReference>
<dbReference type="Gene3D" id="1.20.1640.10">
    <property type="entry name" value="Multidrug efflux transporter AcrB transmembrane domain"/>
    <property type="match status" value="3"/>
</dbReference>
<keyword evidence="3" id="KW-1185">Reference proteome</keyword>
<feature type="transmembrane region" description="Helical" evidence="1">
    <location>
        <begin position="896"/>
        <end position="914"/>
    </location>
</feature>
<dbReference type="SUPFAM" id="SSF82693">
    <property type="entry name" value="Multidrug efflux transporter AcrB pore domain, PN1, PN2, PC1 and PC2 subdomains"/>
    <property type="match status" value="2"/>
</dbReference>
<proteinExistence type="predicted"/>
<dbReference type="PANTHER" id="PTHR32063:SF0">
    <property type="entry name" value="SWARMING MOTILITY PROTEIN SWRC"/>
    <property type="match status" value="1"/>
</dbReference>
<dbReference type="Pfam" id="PF00873">
    <property type="entry name" value="ACR_tran"/>
    <property type="match status" value="2"/>
</dbReference>
<feature type="transmembrane region" description="Helical" evidence="1">
    <location>
        <begin position="455"/>
        <end position="478"/>
    </location>
</feature>
<dbReference type="PRINTS" id="PR00702">
    <property type="entry name" value="ACRIFLAVINRP"/>
</dbReference>
<feature type="transmembrane region" description="Helical" evidence="1">
    <location>
        <begin position="947"/>
        <end position="968"/>
    </location>
</feature>
<evidence type="ECO:0000313" key="3">
    <source>
        <dbReference type="Proteomes" id="UP000618319"/>
    </source>
</evidence>
<dbReference type="Proteomes" id="UP000618319">
    <property type="component" value="Unassembled WGS sequence"/>
</dbReference>
<dbReference type="Gene3D" id="3.30.2090.10">
    <property type="entry name" value="Multidrug efflux transporter AcrB TolC docking domain, DN and DC subdomains"/>
    <property type="match status" value="2"/>
</dbReference>